<proteinExistence type="predicted"/>
<sequence>MYLAPLPMDGSVLGSSSPERSGSPPSAAIDIRLSRGAPKDTSGTSWGGPARSFGSSTGCKVLVEGGTLVFGEFLTVTVRPVSSLPEVAPSRHLPGGTLDLGRGTGIPPLCRKWSLVRNSPMVILPH</sequence>
<accession>A0A498LIS3</accession>
<feature type="compositionally biased region" description="Low complexity" evidence="1">
    <location>
        <begin position="10"/>
        <end position="26"/>
    </location>
</feature>
<comment type="caution">
    <text evidence="2">The sequence shown here is derived from an EMBL/GenBank/DDBJ whole genome shotgun (WGS) entry which is preliminary data.</text>
</comment>
<dbReference type="AlphaFoldDB" id="A0A498LIS3"/>
<protein>
    <submittedName>
        <fullName evidence="2">Uncharacterized protein</fullName>
    </submittedName>
</protein>
<dbReference type="Proteomes" id="UP000290572">
    <property type="component" value="Unassembled WGS sequence"/>
</dbReference>
<evidence type="ECO:0000313" key="3">
    <source>
        <dbReference type="Proteomes" id="UP000290572"/>
    </source>
</evidence>
<gene>
    <name evidence="2" type="ORF">ROHU_032195</name>
</gene>
<reference evidence="2 3" key="1">
    <citation type="submission" date="2018-03" db="EMBL/GenBank/DDBJ databases">
        <title>Draft genome sequence of Rohu Carp (Labeo rohita).</title>
        <authorList>
            <person name="Das P."/>
            <person name="Kushwaha B."/>
            <person name="Joshi C.G."/>
            <person name="Kumar D."/>
            <person name="Nagpure N.S."/>
            <person name="Sahoo L."/>
            <person name="Das S.P."/>
            <person name="Bit A."/>
            <person name="Patnaik S."/>
            <person name="Meher P.K."/>
            <person name="Jayasankar P."/>
            <person name="Koringa P.G."/>
            <person name="Patel N.V."/>
            <person name="Hinsu A.T."/>
            <person name="Kumar R."/>
            <person name="Pandey M."/>
            <person name="Agarwal S."/>
            <person name="Srivastava S."/>
            <person name="Singh M."/>
            <person name="Iquebal M.A."/>
            <person name="Jaiswal S."/>
            <person name="Angadi U.B."/>
            <person name="Kumar N."/>
            <person name="Raza M."/>
            <person name="Shah T.M."/>
            <person name="Rai A."/>
            <person name="Jena J.K."/>
        </authorList>
    </citation>
    <scope>NUCLEOTIDE SEQUENCE [LARGE SCALE GENOMIC DNA]</scope>
    <source>
        <strain evidence="2">DASCIFA01</strain>
        <tissue evidence="2">Testis</tissue>
    </source>
</reference>
<organism evidence="2 3">
    <name type="scientific">Labeo rohita</name>
    <name type="common">Indian major carp</name>
    <name type="synonym">Cyprinus rohita</name>
    <dbReference type="NCBI Taxonomy" id="84645"/>
    <lineage>
        <taxon>Eukaryota</taxon>
        <taxon>Metazoa</taxon>
        <taxon>Chordata</taxon>
        <taxon>Craniata</taxon>
        <taxon>Vertebrata</taxon>
        <taxon>Euteleostomi</taxon>
        <taxon>Actinopterygii</taxon>
        <taxon>Neopterygii</taxon>
        <taxon>Teleostei</taxon>
        <taxon>Ostariophysi</taxon>
        <taxon>Cypriniformes</taxon>
        <taxon>Cyprinidae</taxon>
        <taxon>Labeoninae</taxon>
        <taxon>Labeonini</taxon>
        <taxon>Labeo</taxon>
    </lineage>
</organism>
<feature type="region of interest" description="Disordered" evidence="1">
    <location>
        <begin position="1"/>
        <end position="53"/>
    </location>
</feature>
<evidence type="ECO:0000256" key="1">
    <source>
        <dbReference type="SAM" id="MobiDB-lite"/>
    </source>
</evidence>
<name>A0A498LIS3_LABRO</name>
<keyword evidence="3" id="KW-1185">Reference proteome</keyword>
<dbReference type="EMBL" id="QBIY01013340">
    <property type="protein sequence ID" value="RXN07722.1"/>
    <property type="molecule type" value="Genomic_DNA"/>
</dbReference>
<evidence type="ECO:0000313" key="2">
    <source>
        <dbReference type="EMBL" id="RXN07722.1"/>
    </source>
</evidence>